<name>A0A1V2H5S8_9PROT</name>
<protein>
    <recommendedName>
        <fullName evidence="2">CHAD domain-containing protein</fullName>
    </recommendedName>
</protein>
<feature type="region of interest" description="Disordered" evidence="1">
    <location>
        <begin position="339"/>
        <end position="364"/>
    </location>
</feature>
<organism evidence="3 4">
    <name type="scientific">Teichococcus deserti</name>
    <dbReference type="NCBI Taxonomy" id="1817963"/>
    <lineage>
        <taxon>Bacteria</taxon>
        <taxon>Pseudomonadati</taxon>
        <taxon>Pseudomonadota</taxon>
        <taxon>Alphaproteobacteria</taxon>
        <taxon>Acetobacterales</taxon>
        <taxon>Roseomonadaceae</taxon>
        <taxon>Roseomonas</taxon>
    </lineage>
</organism>
<reference evidence="3 4" key="1">
    <citation type="submission" date="2016-10" db="EMBL/GenBank/DDBJ databases">
        <title>Draft Genome sequence of Roseomonas sp. strain M3.</title>
        <authorList>
            <person name="Subhash Y."/>
            <person name="Lee S."/>
        </authorList>
    </citation>
    <scope>NUCLEOTIDE SEQUENCE [LARGE SCALE GENOMIC DNA]</scope>
    <source>
        <strain evidence="3 4">M3</strain>
    </source>
</reference>
<dbReference type="OrthoDB" id="9777271at2"/>
<keyword evidence="4" id="KW-1185">Reference proteome</keyword>
<dbReference type="PROSITE" id="PS51708">
    <property type="entry name" value="CHAD"/>
    <property type="match status" value="1"/>
</dbReference>
<dbReference type="Gene3D" id="1.40.20.10">
    <property type="entry name" value="CHAD domain"/>
    <property type="match status" value="1"/>
</dbReference>
<dbReference type="InterPro" id="IPR007899">
    <property type="entry name" value="CHAD_dom"/>
</dbReference>
<feature type="domain" description="CHAD" evidence="2">
    <location>
        <begin position="193"/>
        <end position="505"/>
    </location>
</feature>
<evidence type="ECO:0000259" key="2">
    <source>
        <dbReference type="PROSITE" id="PS51708"/>
    </source>
</evidence>
<comment type="caution">
    <text evidence="3">The sequence shown here is derived from an EMBL/GenBank/DDBJ whole genome shotgun (WGS) entry which is preliminary data.</text>
</comment>
<gene>
    <name evidence="3" type="ORF">BKE38_09195</name>
</gene>
<dbReference type="PANTHER" id="PTHR39339">
    <property type="entry name" value="SLR1444 PROTEIN"/>
    <property type="match status" value="1"/>
</dbReference>
<dbReference type="Pfam" id="PF05235">
    <property type="entry name" value="CHAD"/>
    <property type="match status" value="1"/>
</dbReference>
<dbReference type="SMART" id="SM00880">
    <property type="entry name" value="CHAD"/>
    <property type="match status" value="1"/>
</dbReference>
<feature type="region of interest" description="Disordered" evidence="1">
    <location>
        <begin position="64"/>
        <end position="84"/>
    </location>
</feature>
<dbReference type="PANTHER" id="PTHR39339:SF1">
    <property type="entry name" value="CHAD DOMAIN-CONTAINING PROTEIN"/>
    <property type="match status" value="1"/>
</dbReference>
<evidence type="ECO:0000256" key="1">
    <source>
        <dbReference type="SAM" id="MobiDB-lite"/>
    </source>
</evidence>
<sequence length="505" mass="53248">MLILELSLPATAVARLWRHAAISETKRARAVAEQWHWLDSAEGVLAEAGLALRALASPAGARMLHPLRPEPGSLPGAPPPPPRLLEGEAAPAEAGQAALHPVARYAGKRIEARHAQVLLTLEQGSLQAGAAEQGWCLLRLQGAAPPVLELAQSLAVGLPLLPATAGLDEVALALAAGRPVTPRHKGAPDVGGATTVPEALSIAIGHLAGVLLAQAPQARPEAGPEAVHQLRVAARRLRSCLKVFRKVVDNELLRALDGGLRDAARALGAAREWDVFLGGLGRELTAALGGEEKRWQKLLDRAAERRLAAYASVGAMLAGPEFRATLWLALHAAARPELLSPPAAPEPAPDAEGGAESAARPDSRPLLSLRDQARAVLGKRRRKLLRGGAEIAALSDADLHALRLEAKRLRYAAELFAPLWPGKATKRFLKRLSALQEALGLSNDTVTARALMATLARAEDASGAAPPWAIGLAEGWALAASRGMRSEALIAWKGFSKLDPFWEHG</sequence>
<proteinExistence type="predicted"/>
<dbReference type="RefSeq" id="WP_076957059.1">
    <property type="nucleotide sequence ID" value="NZ_MLCO01000073.1"/>
</dbReference>
<dbReference type="InterPro" id="IPR038186">
    <property type="entry name" value="CHAD_dom_sf"/>
</dbReference>
<dbReference type="AlphaFoldDB" id="A0A1V2H5S8"/>
<evidence type="ECO:0000313" key="3">
    <source>
        <dbReference type="EMBL" id="ONG55504.1"/>
    </source>
</evidence>
<dbReference type="EMBL" id="MLCO01000073">
    <property type="protein sequence ID" value="ONG55504.1"/>
    <property type="molecule type" value="Genomic_DNA"/>
</dbReference>
<accession>A0A1V2H5S8</accession>
<evidence type="ECO:0000313" key="4">
    <source>
        <dbReference type="Proteomes" id="UP000188879"/>
    </source>
</evidence>
<dbReference type="Proteomes" id="UP000188879">
    <property type="component" value="Unassembled WGS sequence"/>
</dbReference>